<evidence type="ECO:0000313" key="3">
    <source>
        <dbReference type="Proteomes" id="UP000019131"/>
    </source>
</evidence>
<protein>
    <submittedName>
        <fullName evidence="2">Uncharacterized protein</fullName>
    </submittedName>
</protein>
<name>W4URD3_9BACE</name>
<keyword evidence="1" id="KW-0472">Membrane</keyword>
<dbReference type="EMBL" id="BAIV01000008">
    <property type="protein sequence ID" value="GAE83352.1"/>
    <property type="molecule type" value="Genomic_DNA"/>
</dbReference>
<keyword evidence="1" id="KW-0812">Transmembrane</keyword>
<evidence type="ECO:0000256" key="1">
    <source>
        <dbReference type="SAM" id="Phobius"/>
    </source>
</evidence>
<evidence type="ECO:0000313" key="2">
    <source>
        <dbReference type="EMBL" id="GAE83352.1"/>
    </source>
</evidence>
<keyword evidence="1" id="KW-1133">Transmembrane helix</keyword>
<sequence length="53" mass="5934">MKNAHFPIHRSLYLSMSLMLLAGCMGLSTGKKRSIADYKEVMKLRGGYLNTVT</sequence>
<dbReference type="AlphaFoldDB" id="W4URD3"/>
<proteinExistence type="predicted"/>
<comment type="caution">
    <text evidence="2">The sequence shown here is derived from an EMBL/GenBank/DDBJ whole genome shotgun (WGS) entry which is preliminary data.</text>
</comment>
<gene>
    <name evidence="2" type="ORF">JCM10512_1620</name>
</gene>
<keyword evidence="3" id="KW-1185">Reference proteome</keyword>
<accession>W4URD3</accession>
<organism evidence="2 3">
    <name type="scientific">Bacteroides reticulotermitis JCM 10512</name>
    <dbReference type="NCBI Taxonomy" id="1445607"/>
    <lineage>
        <taxon>Bacteria</taxon>
        <taxon>Pseudomonadati</taxon>
        <taxon>Bacteroidota</taxon>
        <taxon>Bacteroidia</taxon>
        <taxon>Bacteroidales</taxon>
        <taxon>Bacteroidaceae</taxon>
        <taxon>Bacteroides</taxon>
    </lineage>
</organism>
<reference evidence="2 3" key="1">
    <citation type="journal article" date="2014" name="Genome Announc.">
        <title>Draft Genome Sequence of Bacteroides reticulotermitis Strain JCM 10512T, Isolated from the Gut of a Termite.</title>
        <authorList>
            <person name="Yuki M."/>
            <person name="Oshima K."/>
            <person name="Suda W."/>
            <person name="Sakamoto M."/>
            <person name="Iida T."/>
            <person name="Hattori M."/>
            <person name="Ohkuma M."/>
        </authorList>
    </citation>
    <scope>NUCLEOTIDE SEQUENCE [LARGE SCALE GENOMIC DNA]</scope>
    <source>
        <strain evidence="2 3">JCM 10512</strain>
    </source>
</reference>
<dbReference type="Proteomes" id="UP000019131">
    <property type="component" value="Unassembled WGS sequence"/>
</dbReference>
<feature type="transmembrane region" description="Helical" evidence="1">
    <location>
        <begin position="12"/>
        <end position="30"/>
    </location>
</feature>
<dbReference type="PROSITE" id="PS51257">
    <property type="entry name" value="PROKAR_LIPOPROTEIN"/>
    <property type="match status" value="1"/>
</dbReference>